<organism evidence="1 2">
    <name type="scientific">Sphaerisporangium corydalis</name>
    <dbReference type="NCBI Taxonomy" id="1441875"/>
    <lineage>
        <taxon>Bacteria</taxon>
        <taxon>Bacillati</taxon>
        <taxon>Actinomycetota</taxon>
        <taxon>Actinomycetes</taxon>
        <taxon>Streptosporangiales</taxon>
        <taxon>Streptosporangiaceae</taxon>
        <taxon>Sphaerisporangium</taxon>
    </lineage>
</organism>
<dbReference type="EC" id="2.1.1.64" evidence="1"/>
<protein>
    <submittedName>
        <fullName evidence="1">Class I SAM-dependent methyltransferase</fullName>
        <ecNumber evidence="1">2.1.1.222</ecNumber>
        <ecNumber evidence="1">2.1.1.64</ecNumber>
    </submittedName>
</protein>
<accession>A0ABV9EGQ0</accession>
<dbReference type="GO" id="GO:0102208">
    <property type="term" value="F:2-polyprenyl-6-hydroxyphenol methylase activity"/>
    <property type="evidence" value="ECO:0007669"/>
    <property type="project" value="UniProtKB-EC"/>
</dbReference>
<dbReference type="Pfam" id="PF13489">
    <property type="entry name" value="Methyltransf_23"/>
    <property type="match status" value="1"/>
</dbReference>
<sequence length="273" mass="30475">MIGRRVLPQEQLEWNERWGVPYGHDCKDLSIAQRIEDPDPSRFGPFAYQRNNHTRLFEYPWAYFTAKTEPGMRVIDVGGGLGGLQYVLASEGCEVVNVDPEAREVEDWADKRGWTGFPSVGVPLTELNHKRLNDAFGTSVQLVTDKIQDVDLAKGTFDRAYCLSVIEHVDQQEAQEMLKAIYSLLAPGGVCLLTIDLFLDCKPFGVLDHNVWGSNIDVHELVTGHGFEIVAGDPRELLGFPEFDLDRVVGLIPDLLMGYFSALSQAVALRKPA</sequence>
<name>A0ABV9EGQ0_9ACTN</name>
<dbReference type="Gene3D" id="3.40.50.150">
    <property type="entry name" value="Vaccinia Virus protein VP39"/>
    <property type="match status" value="1"/>
</dbReference>
<reference evidence="2" key="1">
    <citation type="journal article" date="2019" name="Int. J. Syst. Evol. Microbiol.">
        <title>The Global Catalogue of Microorganisms (GCM) 10K type strain sequencing project: providing services to taxonomists for standard genome sequencing and annotation.</title>
        <authorList>
            <consortium name="The Broad Institute Genomics Platform"/>
            <consortium name="The Broad Institute Genome Sequencing Center for Infectious Disease"/>
            <person name="Wu L."/>
            <person name="Ma J."/>
        </authorList>
    </citation>
    <scope>NUCLEOTIDE SEQUENCE [LARGE SCALE GENOMIC DNA]</scope>
    <source>
        <strain evidence="2">CCUG 49560</strain>
    </source>
</reference>
<evidence type="ECO:0000313" key="1">
    <source>
        <dbReference type="EMBL" id="MFC4587989.1"/>
    </source>
</evidence>
<dbReference type="EC" id="2.1.1.222" evidence="1"/>
<keyword evidence="2" id="KW-1185">Reference proteome</keyword>
<dbReference type="SUPFAM" id="SSF53335">
    <property type="entry name" value="S-adenosyl-L-methionine-dependent methyltransferases"/>
    <property type="match status" value="1"/>
</dbReference>
<evidence type="ECO:0000313" key="2">
    <source>
        <dbReference type="Proteomes" id="UP001595891"/>
    </source>
</evidence>
<gene>
    <name evidence="1" type="ORF">ACFO8L_17995</name>
</gene>
<comment type="caution">
    <text evidence="1">The sequence shown here is derived from an EMBL/GenBank/DDBJ whole genome shotgun (WGS) entry which is preliminary data.</text>
</comment>
<dbReference type="InterPro" id="IPR029063">
    <property type="entry name" value="SAM-dependent_MTases_sf"/>
</dbReference>
<proteinExistence type="predicted"/>
<dbReference type="GO" id="GO:0032259">
    <property type="term" value="P:methylation"/>
    <property type="evidence" value="ECO:0007669"/>
    <property type="project" value="UniProtKB-KW"/>
</dbReference>
<dbReference type="GO" id="GO:0061542">
    <property type="term" value="F:3-demethylubiquinol 3-O-methyltransferase activity"/>
    <property type="evidence" value="ECO:0007669"/>
    <property type="project" value="UniProtKB-EC"/>
</dbReference>
<keyword evidence="1" id="KW-0489">Methyltransferase</keyword>
<dbReference type="EMBL" id="JBHSFN010000010">
    <property type="protein sequence ID" value="MFC4587989.1"/>
    <property type="molecule type" value="Genomic_DNA"/>
</dbReference>
<dbReference type="CDD" id="cd02440">
    <property type="entry name" value="AdoMet_MTases"/>
    <property type="match status" value="1"/>
</dbReference>
<dbReference type="RefSeq" id="WP_262840761.1">
    <property type="nucleotide sequence ID" value="NZ_JANZYP010000002.1"/>
</dbReference>
<dbReference type="Proteomes" id="UP001595891">
    <property type="component" value="Unassembled WGS sequence"/>
</dbReference>
<keyword evidence="1" id="KW-0808">Transferase</keyword>